<accession>A0AAV4R757</accession>
<dbReference type="AlphaFoldDB" id="A0AAV4R757"/>
<reference evidence="2 3" key="1">
    <citation type="submission" date="2021-06" db="EMBL/GenBank/DDBJ databases">
        <title>Caerostris darwini draft genome.</title>
        <authorList>
            <person name="Kono N."/>
            <person name="Arakawa K."/>
        </authorList>
    </citation>
    <scope>NUCLEOTIDE SEQUENCE [LARGE SCALE GENOMIC DNA]</scope>
</reference>
<protein>
    <submittedName>
        <fullName evidence="2">Uncharacterized protein</fullName>
    </submittedName>
</protein>
<gene>
    <name evidence="2" type="ORF">CDAR_502261</name>
</gene>
<organism evidence="2 3">
    <name type="scientific">Caerostris darwini</name>
    <dbReference type="NCBI Taxonomy" id="1538125"/>
    <lineage>
        <taxon>Eukaryota</taxon>
        <taxon>Metazoa</taxon>
        <taxon>Ecdysozoa</taxon>
        <taxon>Arthropoda</taxon>
        <taxon>Chelicerata</taxon>
        <taxon>Arachnida</taxon>
        <taxon>Araneae</taxon>
        <taxon>Araneomorphae</taxon>
        <taxon>Entelegynae</taxon>
        <taxon>Araneoidea</taxon>
        <taxon>Araneidae</taxon>
        <taxon>Caerostris</taxon>
    </lineage>
</organism>
<comment type="caution">
    <text evidence="2">The sequence shown here is derived from an EMBL/GenBank/DDBJ whole genome shotgun (WGS) entry which is preliminary data.</text>
</comment>
<proteinExistence type="predicted"/>
<evidence type="ECO:0000256" key="1">
    <source>
        <dbReference type="SAM" id="MobiDB-lite"/>
    </source>
</evidence>
<name>A0AAV4R757_9ARAC</name>
<evidence type="ECO:0000313" key="2">
    <source>
        <dbReference type="EMBL" id="GIY16874.1"/>
    </source>
</evidence>
<sequence>MPQGSMSRTAHTEIGGKGKGKVSQQSPNPDFSNQSSNETWNRGKRNLIYGKSFCDSRGQEIPLFSYAQRESSVNRLQDCCLAFQRTSK</sequence>
<keyword evidence="3" id="KW-1185">Reference proteome</keyword>
<evidence type="ECO:0000313" key="3">
    <source>
        <dbReference type="Proteomes" id="UP001054837"/>
    </source>
</evidence>
<dbReference type="Proteomes" id="UP001054837">
    <property type="component" value="Unassembled WGS sequence"/>
</dbReference>
<feature type="compositionally biased region" description="Polar residues" evidence="1">
    <location>
        <begin position="22"/>
        <end position="40"/>
    </location>
</feature>
<feature type="region of interest" description="Disordered" evidence="1">
    <location>
        <begin position="1"/>
        <end position="42"/>
    </location>
</feature>
<dbReference type="EMBL" id="BPLQ01005737">
    <property type="protein sequence ID" value="GIY16874.1"/>
    <property type="molecule type" value="Genomic_DNA"/>
</dbReference>